<keyword evidence="2" id="KW-1185">Reference proteome</keyword>
<dbReference type="PANTHER" id="PTHR36931">
    <property type="entry name" value="UPF0153 PROTEIN YEIW"/>
    <property type="match status" value="1"/>
</dbReference>
<proteinExistence type="predicted"/>
<reference evidence="1" key="1">
    <citation type="submission" date="2022-05" db="EMBL/GenBank/DDBJ databases">
        <authorList>
            <person name="Pankratov T."/>
        </authorList>
    </citation>
    <scope>NUCLEOTIDE SEQUENCE</scope>
    <source>
        <strain evidence="1">BP6-180914</strain>
    </source>
</reference>
<comment type="caution">
    <text evidence="1">The sequence shown here is derived from an EMBL/GenBank/DDBJ whole genome shotgun (WGS) entry which is preliminary data.</text>
</comment>
<dbReference type="RefSeq" id="WP_282585711.1">
    <property type="nucleotide sequence ID" value="NZ_JAMOIM010000009.1"/>
</dbReference>
<name>A0AA41YYD8_9HYPH</name>
<dbReference type="InterPro" id="IPR052572">
    <property type="entry name" value="UPF0153_domain"/>
</dbReference>
<accession>A0AA41YYD8</accession>
<dbReference type="AlphaFoldDB" id="A0AA41YYD8"/>
<evidence type="ECO:0000313" key="1">
    <source>
        <dbReference type="EMBL" id="MCW6509343.1"/>
    </source>
</evidence>
<dbReference type="Proteomes" id="UP001165667">
    <property type="component" value="Unassembled WGS sequence"/>
</dbReference>
<evidence type="ECO:0000313" key="2">
    <source>
        <dbReference type="Proteomes" id="UP001165667"/>
    </source>
</evidence>
<organism evidence="1 2">
    <name type="scientific">Lichenifustis flavocetrariae</name>
    <dbReference type="NCBI Taxonomy" id="2949735"/>
    <lineage>
        <taxon>Bacteria</taxon>
        <taxon>Pseudomonadati</taxon>
        <taxon>Pseudomonadota</taxon>
        <taxon>Alphaproteobacteria</taxon>
        <taxon>Hyphomicrobiales</taxon>
        <taxon>Lichenihabitantaceae</taxon>
        <taxon>Lichenifustis</taxon>
    </lineage>
</organism>
<dbReference type="EMBL" id="JAMOIM010000009">
    <property type="protein sequence ID" value="MCW6509343.1"/>
    <property type="molecule type" value="Genomic_DNA"/>
</dbReference>
<sequence>MSSELTSSAAPPVGLVPGRTCGSCAMCCKVFAIPELDKGVQQWCRHVAQGHGCGIHATRPDTCRLFFCHWLRNPHLGPEWKPDRAKFLIYTEAGGRRMVVAPDSGAPAAWRREPYYAQFKRWALVGAPSNHQILVFNHKRATAILPDRDVDLGTVEVGDEVVYRMTGHRIEVDHRKASTDAVR</sequence>
<gene>
    <name evidence="1" type="ORF">M8523_15070</name>
</gene>
<protein>
    <submittedName>
        <fullName evidence="1">YkgJ family cysteine cluster protein</fullName>
    </submittedName>
</protein>
<dbReference type="PANTHER" id="PTHR36931:SF1">
    <property type="entry name" value="UPF0153 PROTEIN YEIW"/>
    <property type="match status" value="1"/>
</dbReference>